<evidence type="ECO:0000313" key="2">
    <source>
        <dbReference type="Proteomes" id="UP000232688"/>
    </source>
</evidence>
<dbReference type="Proteomes" id="UP000232688">
    <property type="component" value="Unassembled WGS sequence"/>
</dbReference>
<dbReference type="VEuPathDB" id="FungiDB:FUN_008849"/>
<gene>
    <name evidence="1" type="ORF">RhiirA1_540992</name>
</gene>
<proteinExistence type="predicted"/>
<dbReference type="Gene3D" id="3.30.420.10">
    <property type="entry name" value="Ribonuclease H-like superfamily/Ribonuclease H"/>
    <property type="match status" value="2"/>
</dbReference>
<dbReference type="GO" id="GO:0003676">
    <property type="term" value="F:nucleic acid binding"/>
    <property type="evidence" value="ECO:0007669"/>
    <property type="project" value="InterPro"/>
</dbReference>
<name>A0A2N0R5L3_9GLOM</name>
<dbReference type="VEuPathDB" id="FungiDB:RhiirFUN_004512"/>
<reference evidence="1 2" key="2">
    <citation type="submission" date="2017-10" db="EMBL/GenBank/DDBJ databases">
        <title>Genome analyses suggest a sexual origin of heterokaryosis in a supposedly ancient asexual fungus.</title>
        <authorList>
            <person name="Corradi N."/>
            <person name="Sedzielewska K."/>
            <person name="Noel J."/>
            <person name="Charron P."/>
            <person name="Farinelli L."/>
            <person name="Marton T."/>
            <person name="Kruger M."/>
            <person name="Pelin A."/>
            <person name="Brachmann A."/>
            <person name="Corradi N."/>
        </authorList>
    </citation>
    <scope>NUCLEOTIDE SEQUENCE [LARGE SCALE GENOMIC DNA]</scope>
    <source>
        <strain evidence="1 2">A1</strain>
    </source>
</reference>
<dbReference type="VEuPathDB" id="FungiDB:RhiirFUN_004489"/>
<dbReference type="SUPFAM" id="SSF53098">
    <property type="entry name" value="Ribonuclease H-like"/>
    <property type="match status" value="1"/>
</dbReference>
<dbReference type="AlphaFoldDB" id="A0A2N0R5L3"/>
<organism evidence="1 2">
    <name type="scientific">Rhizophagus irregularis</name>
    <dbReference type="NCBI Taxonomy" id="588596"/>
    <lineage>
        <taxon>Eukaryota</taxon>
        <taxon>Fungi</taxon>
        <taxon>Fungi incertae sedis</taxon>
        <taxon>Mucoromycota</taxon>
        <taxon>Glomeromycotina</taxon>
        <taxon>Glomeromycetes</taxon>
        <taxon>Glomerales</taxon>
        <taxon>Glomeraceae</taxon>
        <taxon>Rhizophagus</taxon>
    </lineage>
</organism>
<sequence length="881" mass="102398">MDLQMKYIYNHVIIPRVDYKTQLLVWTNSQTEKLNSTCRYMFKRKASLPLTTPNSIIHSSLGYAIKDINTIQAQRQLSRLYNQVISKGMMKDIFEIDCKQLQSELLSNKSPLATWNISLKDLQVKHCLLAHVLALLYDNMLTIKSSGVKVNQIQGGLLPIVEICTHKEIFSNGISKGLKRKNVYFVSQLMSSDGIRLLRYKDLKYRTKINTQGRIPSWFKFIETKLIKDPLKSKKVKTDYQLGYNIHSVNTKIDNLKTKNWITTFHDQTGKPIIGRVLDNPNEDRIRIEHWIQDLENDQISPSVQLPILKKCGGCVMKDIFEVDCKQLQSELLSNKFPLATWNISLKDLQVKHCLLARVLALLYDNMLTIKSSGVKVNQIQEGLIPIVEICIHKEIFTNGISKGLKGKNVYFTSQLMSSDSTRLLRYKDLKHRTKINTQDRISKHWIQDLENDQISPSVQLPILKKCGGCEVKTNQIRNKRNNTKVRCIADISIENCVKVNANSIQNDRYIADMAIYETLAQAECKYYRKTSMNECIIEKVNGLLKYIHSSDYRNALIIEIANSLMQETDIEIYTDGSMKNIATNEIIMGCTFVISAPIKKSFNCGITDNPSSNKAELMAVILNIERSKVNYKVLWLCLFKIIRIYSLKVKITKVKAHSDCDYNKEADKLAKSGAEKNVLIIEDKLLLHNGTVCWRDMPIERNPILMIKGIKDAQFIEEFLMLHRNEVYRQSDLLRLIDWKISLKLNNINQYDTLFEDHYLQSFRIKICCNELPTCANLKKRKPDLYDENWKCNFCKIEEETFDHFWKCSKIQNVVQDILIRLKIFLAKIIQEYSRDDIDIQELKVKINELGMWDIGRLYDFTFLMKNQFIYVSKRVYNRT</sequence>
<reference evidence="1 2" key="1">
    <citation type="submission" date="2017-10" db="EMBL/GenBank/DDBJ databases">
        <title>Extensive intraspecific genome diversity in a model arbuscular mycorrhizal fungus.</title>
        <authorList>
            <person name="Chen E.C.H."/>
            <person name="Morin E."/>
            <person name="Baudet D."/>
            <person name="Noel J."/>
            <person name="Ndikumana S."/>
            <person name="Charron P."/>
            <person name="St-Onge C."/>
            <person name="Giorgi J."/>
            <person name="Grigoriev I.V."/>
            <person name="Roux C."/>
            <person name="Martin F.M."/>
            <person name="Corradi N."/>
        </authorList>
    </citation>
    <scope>NUCLEOTIDE SEQUENCE [LARGE SCALE GENOMIC DNA]</scope>
    <source>
        <strain evidence="1 2">A1</strain>
    </source>
</reference>
<protein>
    <submittedName>
        <fullName evidence="1">Uncharacterized protein</fullName>
    </submittedName>
</protein>
<comment type="caution">
    <text evidence="1">The sequence shown here is derived from an EMBL/GenBank/DDBJ whole genome shotgun (WGS) entry which is preliminary data.</text>
</comment>
<dbReference type="InterPro" id="IPR036397">
    <property type="entry name" value="RNaseH_sf"/>
</dbReference>
<dbReference type="EMBL" id="LLXH01001505">
    <property type="protein sequence ID" value="PKC58605.1"/>
    <property type="molecule type" value="Genomic_DNA"/>
</dbReference>
<evidence type="ECO:0000313" key="1">
    <source>
        <dbReference type="EMBL" id="PKC58605.1"/>
    </source>
</evidence>
<accession>A0A2N0R5L3</accession>
<dbReference type="VEuPathDB" id="FungiDB:FUN_008771"/>
<dbReference type="VEuPathDB" id="FungiDB:RhiirA1_540992"/>
<dbReference type="InterPro" id="IPR012337">
    <property type="entry name" value="RNaseH-like_sf"/>
</dbReference>